<name>J3YQU0_CARRU</name>
<sequence>MKIKLIFFFENKNFTSNFFNYLIQINLKIILVKFYLYSSIIHKKILFINDRYYKINQFVKSSKKCLNIKKIIFYKNCNYLYLYNFKFNNKIKFYKSFIFIFKLKKYCIFLNFKKKNYTISILNNFLLLKIK</sequence>
<dbReference type="PATRIC" id="fig|1202540.3.peg.126"/>
<accession>J3YQU0</accession>
<dbReference type="KEGG" id="crv:A357_0154"/>
<evidence type="ECO:0000313" key="2">
    <source>
        <dbReference type="Proteomes" id="UP000003935"/>
    </source>
</evidence>
<dbReference type="EMBL" id="CP003545">
    <property type="protein sequence ID" value="AFP84353.1"/>
    <property type="molecule type" value="Genomic_DNA"/>
</dbReference>
<gene>
    <name evidence="1" type="ORF">A357_0154</name>
</gene>
<dbReference type="OrthoDB" id="9913322at2"/>
<dbReference type="Proteomes" id="UP000003935">
    <property type="component" value="Chromosome"/>
</dbReference>
<dbReference type="HOGENOM" id="CLU_1934184_0_0_6"/>
<proteinExistence type="predicted"/>
<dbReference type="AlphaFoldDB" id="J3YQU0"/>
<dbReference type="RefSeq" id="WP_014887652.1">
    <property type="nucleotide sequence ID" value="NC_018418.1"/>
</dbReference>
<reference evidence="1 2" key="1">
    <citation type="journal article" date="2012" name="Mol. Biol. Evol.">
        <title>Genome reduction and co-evolution between the primary and secondary bacterial symbionts of psyllids.</title>
        <authorList>
            <person name="Sloan D.B."/>
            <person name="Moran N.A."/>
        </authorList>
    </citation>
    <scope>NUCLEOTIDE SEQUENCE [LARGE SCALE GENOMIC DNA]</scope>
    <source>
        <strain evidence="1 2">PC</strain>
    </source>
</reference>
<protein>
    <submittedName>
        <fullName evidence="1">Uncharacterized protein</fullName>
    </submittedName>
</protein>
<dbReference type="STRING" id="1202540.A357_0154"/>
<evidence type="ECO:0000313" key="1">
    <source>
        <dbReference type="EMBL" id="AFP84353.1"/>
    </source>
</evidence>
<organism evidence="1 2">
    <name type="scientific">Candidatus Carsonella ruddii PC isolate NHV</name>
    <dbReference type="NCBI Taxonomy" id="1202540"/>
    <lineage>
        <taxon>Bacteria</taxon>
        <taxon>Pseudomonadati</taxon>
        <taxon>Pseudomonadota</taxon>
        <taxon>Gammaproteobacteria</taxon>
        <taxon>Oceanospirillales</taxon>
        <taxon>Halomonadaceae</taxon>
        <taxon>Zymobacter group</taxon>
        <taxon>Candidatus Carsonella</taxon>
    </lineage>
</organism>